<sequence length="63" mass="7271">MTGRVCRPLSDVFANKPYANRRMPENKKRQSGLFPRWPTFQAMISFTGLTARKAARERSDVLN</sequence>
<proteinExistence type="predicted"/>
<comment type="caution">
    <text evidence="1">The sequence shown here is derived from an EMBL/GenBank/DDBJ whole genome shotgun (WGS) entry which is preliminary data.</text>
</comment>
<organism evidence="1 2">
    <name type="scientific">Desulfocurvibacter africanus PCS</name>
    <dbReference type="NCBI Taxonomy" id="1262666"/>
    <lineage>
        <taxon>Bacteria</taxon>
        <taxon>Pseudomonadati</taxon>
        <taxon>Thermodesulfobacteriota</taxon>
        <taxon>Desulfovibrionia</taxon>
        <taxon>Desulfovibrionales</taxon>
        <taxon>Desulfovibrionaceae</taxon>
        <taxon>Desulfocurvibacter</taxon>
    </lineage>
</organism>
<gene>
    <name evidence="1" type="ORF">PCS_01252</name>
</gene>
<dbReference type="AlphaFoldDB" id="M5PUW2"/>
<dbReference type="EMBL" id="AOSV01000012">
    <property type="protein sequence ID" value="EMG37859.1"/>
    <property type="molecule type" value="Genomic_DNA"/>
</dbReference>
<evidence type="ECO:0000313" key="1">
    <source>
        <dbReference type="EMBL" id="EMG37859.1"/>
    </source>
</evidence>
<accession>M5PUW2</accession>
<dbReference type="Proteomes" id="UP000011922">
    <property type="component" value="Unassembled WGS sequence"/>
</dbReference>
<evidence type="ECO:0000313" key="2">
    <source>
        <dbReference type="Proteomes" id="UP000011922"/>
    </source>
</evidence>
<reference evidence="1 2" key="1">
    <citation type="journal article" date="2013" name="Genome Announc.">
        <title>Draft Genome Sequence for Desulfovibrio africanus Strain PCS.</title>
        <authorList>
            <person name="Brown S.D."/>
            <person name="Utturkar S.M."/>
            <person name="Arkin A.P."/>
            <person name="Deutschbauer A.M."/>
            <person name="Elias D.A."/>
            <person name="Hazen T.C."/>
            <person name="Chakraborty R."/>
        </authorList>
    </citation>
    <scope>NUCLEOTIDE SEQUENCE [LARGE SCALE GENOMIC DNA]</scope>
    <source>
        <strain evidence="1 2">PCS</strain>
    </source>
</reference>
<protein>
    <submittedName>
        <fullName evidence="1">Uncharacterized protein</fullName>
    </submittedName>
</protein>
<name>M5PUW2_DESAF</name>